<comment type="catalytic activity">
    <reaction evidence="1">
        <text>ATP + protein L-histidine = ADP + protein N-phospho-L-histidine.</text>
        <dbReference type="EC" id="2.7.13.3"/>
    </reaction>
</comment>
<dbReference type="InterPro" id="IPR004358">
    <property type="entry name" value="Sig_transdc_His_kin-like_C"/>
</dbReference>
<dbReference type="SMART" id="SM00387">
    <property type="entry name" value="HATPase_c"/>
    <property type="match status" value="1"/>
</dbReference>
<organism evidence="14 15">
    <name type="scientific">Candidatus Gottesmanbacteria bacterium GW2011_GWC2_39_8</name>
    <dbReference type="NCBI Taxonomy" id="1618450"/>
    <lineage>
        <taxon>Bacteria</taxon>
        <taxon>Candidatus Gottesmaniibacteriota</taxon>
    </lineage>
</organism>
<dbReference type="InterPro" id="IPR005467">
    <property type="entry name" value="His_kinase_dom"/>
</dbReference>
<dbReference type="InterPro" id="IPR036890">
    <property type="entry name" value="HATPase_C_sf"/>
</dbReference>
<keyword evidence="12" id="KW-0812">Transmembrane</keyword>
<dbReference type="SUPFAM" id="SSF55874">
    <property type="entry name" value="ATPase domain of HSP90 chaperone/DNA topoisomerase II/histidine kinase"/>
    <property type="match status" value="1"/>
</dbReference>
<evidence type="ECO:0000256" key="4">
    <source>
        <dbReference type="ARBA" id="ARBA00022475"/>
    </source>
</evidence>
<dbReference type="FunFam" id="3.30.565.10:FF:000023">
    <property type="entry name" value="PAS domain-containing sensor histidine kinase"/>
    <property type="match status" value="1"/>
</dbReference>
<evidence type="ECO:0000259" key="13">
    <source>
        <dbReference type="PROSITE" id="PS50109"/>
    </source>
</evidence>
<keyword evidence="5" id="KW-0597">Phosphoprotein</keyword>
<evidence type="ECO:0000256" key="10">
    <source>
        <dbReference type="ARBA" id="ARBA00023012"/>
    </source>
</evidence>
<keyword evidence="12" id="KW-1133">Transmembrane helix</keyword>
<evidence type="ECO:0000256" key="11">
    <source>
        <dbReference type="ARBA" id="ARBA00023136"/>
    </source>
</evidence>
<evidence type="ECO:0000313" key="15">
    <source>
        <dbReference type="Proteomes" id="UP000034539"/>
    </source>
</evidence>
<feature type="domain" description="Histidine kinase" evidence="13">
    <location>
        <begin position="295"/>
        <end position="503"/>
    </location>
</feature>
<feature type="transmembrane region" description="Helical" evidence="12">
    <location>
        <begin position="80"/>
        <end position="98"/>
    </location>
</feature>
<evidence type="ECO:0000256" key="7">
    <source>
        <dbReference type="ARBA" id="ARBA00022741"/>
    </source>
</evidence>
<accession>A0A0G0PNU2</accession>
<evidence type="ECO:0000256" key="8">
    <source>
        <dbReference type="ARBA" id="ARBA00022777"/>
    </source>
</evidence>
<dbReference type="EC" id="2.7.13.3" evidence="3"/>
<dbReference type="CDD" id="cd00082">
    <property type="entry name" value="HisKA"/>
    <property type="match status" value="1"/>
</dbReference>
<dbReference type="Proteomes" id="UP000034539">
    <property type="component" value="Unassembled WGS sequence"/>
</dbReference>
<dbReference type="Pfam" id="PF02518">
    <property type="entry name" value="HATPase_c"/>
    <property type="match status" value="1"/>
</dbReference>
<dbReference type="InterPro" id="IPR003594">
    <property type="entry name" value="HATPase_dom"/>
</dbReference>
<name>A0A0G0PNU2_9BACT</name>
<evidence type="ECO:0000256" key="2">
    <source>
        <dbReference type="ARBA" id="ARBA00004236"/>
    </source>
</evidence>
<feature type="transmembrane region" description="Helical" evidence="12">
    <location>
        <begin position="181"/>
        <end position="199"/>
    </location>
</feature>
<dbReference type="SUPFAM" id="SSF47384">
    <property type="entry name" value="Homodimeric domain of signal transducing histidine kinase"/>
    <property type="match status" value="1"/>
</dbReference>
<dbReference type="GO" id="GO:0005886">
    <property type="term" value="C:plasma membrane"/>
    <property type="evidence" value="ECO:0007669"/>
    <property type="project" value="UniProtKB-SubCell"/>
</dbReference>
<evidence type="ECO:0000256" key="6">
    <source>
        <dbReference type="ARBA" id="ARBA00022679"/>
    </source>
</evidence>
<evidence type="ECO:0000256" key="1">
    <source>
        <dbReference type="ARBA" id="ARBA00000085"/>
    </source>
</evidence>
<keyword evidence="10" id="KW-0902">Two-component regulatory system</keyword>
<keyword evidence="6" id="KW-0808">Transferase</keyword>
<comment type="caution">
    <text evidence="14">The sequence shown here is derived from an EMBL/GenBank/DDBJ whole genome shotgun (WGS) entry which is preliminary data.</text>
</comment>
<dbReference type="AlphaFoldDB" id="A0A0G0PNU2"/>
<dbReference type="GO" id="GO:0000155">
    <property type="term" value="F:phosphorelay sensor kinase activity"/>
    <property type="evidence" value="ECO:0007669"/>
    <property type="project" value="InterPro"/>
</dbReference>
<keyword evidence="9" id="KW-0067">ATP-binding</keyword>
<feature type="transmembrane region" description="Helical" evidence="12">
    <location>
        <begin position="211"/>
        <end position="231"/>
    </location>
</feature>
<evidence type="ECO:0000256" key="5">
    <source>
        <dbReference type="ARBA" id="ARBA00022553"/>
    </source>
</evidence>
<gene>
    <name evidence="14" type="ORF">UT63_C0114G0005</name>
</gene>
<dbReference type="SMART" id="SM00388">
    <property type="entry name" value="HisKA"/>
    <property type="match status" value="1"/>
</dbReference>
<dbReference type="Gene3D" id="3.30.565.10">
    <property type="entry name" value="Histidine kinase-like ATPase, C-terminal domain"/>
    <property type="match status" value="1"/>
</dbReference>
<reference evidence="14 15" key="1">
    <citation type="journal article" date="2015" name="Nature">
        <title>rRNA introns, odd ribosomes, and small enigmatic genomes across a large radiation of phyla.</title>
        <authorList>
            <person name="Brown C.T."/>
            <person name="Hug L.A."/>
            <person name="Thomas B.C."/>
            <person name="Sharon I."/>
            <person name="Castelle C.J."/>
            <person name="Singh A."/>
            <person name="Wilkins M.J."/>
            <person name="Williams K.H."/>
            <person name="Banfield J.F."/>
        </authorList>
    </citation>
    <scope>NUCLEOTIDE SEQUENCE [LARGE SCALE GENOMIC DNA]</scope>
</reference>
<feature type="transmembrane region" description="Helical" evidence="12">
    <location>
        <begin position="53"/>
        <end position="73"/>
    </location>
</feature>
<dbReference type="InterPro" id="IPR003661">
    <property type="entry name" value="HisK_dim/P_dom"/>
</dbReference>
<dbReference type="PROSITE" id="PS50109">
    <property type="entry name" value="HIS_KIN"/>
    <property type="match status" value="1"/>
</dbReference>
<dbReference type="EMBL" id="LBXN01000114">
    <property type="protein sequence ID" value="KKR29844.1"/>
    <property type="molecule type" value="Genomic_DNA"/>
</dbReference>
<dbReference type="InterPro" id="IPR036097">
    <property type="entry name" value="HisK_dim/P_sf"/>
</dbReference>
<evidence type="ECO:0000256" key="12">
    <source>
        <dbReference type="SAM" id="Phobius"/>
    </source>
</evidence>
<protein>
    <recommendedName>
        <fullName evidence="3">histidine kinase</fullName>
        <ecNumber evidence="3">2.7.13.3</ecNumber>
    </recommendedName>
</protein>
<feature type="non-terminal residue" evidence="14">
    <location>
        <position position="503"/>
    </location>
</feature>
<feature type="transmembrane region" description="Helical" evidence="12">
    <location>
        <begin position="118"/>
        <end position="136"/>
    </location>
</feature>
<dbReference type="InterPro" id="IPR031621">
    <property type="entry name" value="HisKA_7TM"/>
</dbReference>
<keyword evidence="7" id="KW-0547">Nucleotide-binding</keyword>
<sequence length="503" mass="57098">MTGLGFLVFLKNKKSTLHKIFFLLNLAVGVWLFGTFKMLTASSDLQSIFWDRFIYAGVIFVPALMYHFSAIFTKISIKKSLIALSYVLSSLFLIISRTDYFVKDLFKYSWGVHTQAQFFHHIFMVYFFIYLILTIINFYKHYKDKKLIGVEKTRAKYIFLAFFILITVGSAGFAPAYQIDIFPLSFFSGIFFSVLLYYAITRFTLFDIKIVITQALIFILWILIFSEFFFVDTTLSKFLVISTLIFSIIGGWFLMRSVSKEIKSREQIASLAMRLQRANSELKKLDQAKSEFISVASHQLRTPLTAISGYASLMLEGTYGKISDKAQGALKKIMDVNRGLIALVNDLLNLSRIESGKIAYDFKPENLVGIVEKTVNELDNLANAKNIQLLWKRPDFAPLLMVDKDKIQNVILNLIDNAIKYTPEGGVEISMSQKENDLVFCVKDSGIGISPETSKELFKKFVRSEEGRHVNTNGTGLGLYIAKSIVEAHHGKIWAKSEGVGKG</sequence>
<keyword evidence="8" id="KW-0418">Kinase</keyword>
<dbReference type="GO" id="GO:0005524">
    <property type="term" value="F:ATP binding"/>
    <property type="evidence" value="ECO:0007669"/>
    <property type="project" value="UniProtKB-KW"/>
</dbReference>
<comment type="subcellular location">
    <subcellularLocation>
        <location evidence="2">Cell membrane</location>
    </subcellularLocation>
</comment>
<keyword evidence="4" id="KW-1003">Cell membrane</keyword>
<feature type="transmembrane region" description="Helical" evidence="12">
    <location>
        <begin position="20"/>
        <end position="41"/>
    </location>
</feature>
<evidence type="ECO:0000313" key="14">
    <source>
        <dbReference type="EMBL" id="KKR29844.1"/>
    </source>
</evidence>
<proteinExistence type="predicted"/>
<evidence type="ECO:0000256" key="9">
    <source>
        <dbReference type="ARBA" id="ARBA00022840"/>
    </source>
</evidence>
<dbReference type="PANTHER" id="PTHR43547:SF2">
    <property type="entry name" value="HYBRID SIGNAL TRANSDUCTION HISTIDINE KINASE C"/>
    <property type="match status" value="1"/>
</dbReference>
<dbReference type="Pfam" id="PF16927">
    <property type="entry name" value="HisKA_7TM"/>
    <property type="match status" value="1"/>
</dbReference>
<dbReference type="Gene3D" id="1.10.287.130">
    <property type="match status" value="1"/>
</dbReference>
<dbReference type="PRINTS" id="PR00344">
    <property type="entry name" value="BCTRLSENSOR"/>
</dbReference>
<dbReference type="CDD" id="cd00075">
    <property type="entry name" value="HATPase"/>
    <property type="match status" value="1"/>
</dbReference>
<feature type="transmembrane region" description="Helical" evidence="12">
    <location>
        <begin position="157"/>
        <end position="175"/>
    </location>
</feature>
<dbReference type="Pfam" id="PF00512">
    <property type="entry name" value="HisKA"/>
    <property type="match status" value="1"/>
</dbReference>
<dbReference type="PANTHER" id="PTHR43547">
    <property type="entry name" value="TWO-COMPONENT HISTIDINE KINASE"/>
    <property type="match status" value="1"/>
</dbReference>
<feature type="transmembrane region" description="Helical" evidence="12">
    <location>
        <begin position="237"/>
        <end position="255"/>
    </location>
</feature>
<keyword evidence="11 12" id="KW-0472">Membrane</keyword>
<evidence type="ECO:0000256" key="3">
    <source>
        <dbReference type="ARBA" id="ARBA00012438"/>
    </source>
</evidence>